<feature type="signal peptide" evidence="1">
    <location>
        <begin position="1"/>
        <end position="20"/>
    </location>
</feature>
<dbReference type="Proteomes" id="UP000817854">
    <property type="component" value="Unassembled WGS sequence"/>
</dbReference>
<evidence type="ECO:0000256" key="1">
    <source>
        <dbReference type="SAM" id="SignalP"/>
    </source>
</evidence>
<gene>
    <name evidence="2" type="ORF">FIA58_011725</name>
</gene>
<reference evidence="2" key="1">
    <citation type="submission" date="2019-05" db="EMBL/GenBank/DDBJ databases">
        <authorList>
            <person name="Lianzixin W."/>
        </authorList>
    </citation>
    <scope>NUCLEOTIDE SEQUENCE</scope>
    <source>
        <strain evidence="2">EC11</strain>
    </source>
</reference>
<evidence type="ECO:0000313" key="3">
    <source>
        <dbReference type="Proteomes" id="UP000817854"/>
    </source>
</evidence>
<comment type="caution">
    <text evidence="2">The sequence shown here is derived from an EMBL/GenBank/DDBJ whole genome shotgun (WGS) entry which is preliminary data.</text>
</comment>
<dbReference type="EMBL" id="VEVQ02000007">
    <property type="protein sequence ID" value="NHN26349.1"/>
    <property type="molecule type" value="Genomic_DNA"/>
</dbReference>
<keyword evidence="1" id="KW-0732">Signal</keyword>
<reference evidence="2" key="2">
    <citation type="submission" date="2020-02" db="EMBL/GenBank/DDBJ databases">
        <title>Flavobacterium profundi sp. nov., isolated from a deep-sea seamount.</title>
        <authorList>
            <person name="Zhang D.-C."/>
        </authorList>
    </citation>
    <scope>NUCLEOTIDE SEQUENCE</scope>
    <source>
        <strain evidence="2">EC11</strain>
    </source>
</reference>
<feature type="chain" id="PRO_5045499935" evidence="1">
    <location>
        <begin position="21"/>
        <end position="77"/>
    </location>
</feature>
<keyword evidence="3" id="KW-1185">Reference proteome</keyword>
<protein>
    <submittedName>
        <fullName evidence="2">Uncharacterized protein</fullName>
    </submittedName>
</protein>
<organism evidence="2 3">
    <name type="scientific">Flavobacterium jejuense</name>
    <dbReference type="NCBI Taxonomy" id="1544455"/>
    <lineage>
        <taxon>Bacteria</taxon>
        <taxon>Pseudomonadati</taxon>
        <taxon>Bacteroidota</taxon>
        <taxon>Flavobacteriia</taxon>
        <taxon>Flavobacteriales</taxon>
        <taxon>Flavobacteriaceae</taxon>
        <taxon>Flavobacterium</taxon>
    </lineage>
</organism>
<accession>A0ABX0IX20</accession>
<proteinExistence type="predicted"/>
<name>A0ABX0IX20_9FLAO</name>
<sequence>MKKVFLNLLVFSSLICFANAEDGNTEIFNKNEDINCDTRMFDAMDWAAEAGLDDQQIADAGNAAYAFCWLMVRNLNR</sequence>
<dbReference type="RefSeq" id="WP_140962680.1">
    <property type="nucleotide sequence ID" value="NZ_VEVQ02000007.1"/>
</dbReference>
<evidence type="ECO:0000313" key="2">
    <source>
        <dbReference type="EMBL" id="NHN26349.1"/>
    </source>
</evidence>